<evidence type="ECO:0000313" key="3">
    <source>
        <dbReference type="Proteomes" id="UP000020406"/>
    </source>
</evidence>
<comment type="caution">
    <text evidence="1">The sequence shown here is derived from an EMBL/GenBank/DDBJ whole genome shotgun (WGS) entry which is preliminary data.</text>
</comment>
<gene>
    <name evidence="1" type="ORF">AF72_07770</name>
    <name evidence="2" type="ORF">LPH55_10765</name>
</gene>
<dbReference type="AlphaFoldDB" id="Z9JJR4"/>
<sequence>MSKNRTNRLGFAHPADLLPRVRPFSQRQKRSVEAHGIAVFSKQLDVPAPIDSEAFLPAAVKQR</sequence>
<proteinExistence type="predicted"/>
<evidence type="ECO:0000313" key="1">
    <source>
        <dbReference type="EMBL" id="EWS78051.1"/>
    </source>
</evidence>
<dbReference type="PATRIC" id="fig|1444770.3.peg.1843"/>
<dbReference type="RefSeq" id="WP_081755444.1">
    <property type="nucleotide sequence ID" value="NZ_CP053627.1"/>
</dbReference>
<evidence type="ECO:0000313" key="4">
    <source>
        <dbReference type="Proteomes" id="UP001430701"/>
    </source>
</evidence>
<dbReference type="EMBL" id="JAJPPU010000002">
    <property type="protein sequence ID" value="MCD8473921.1"/>
    <property type="molecule type" value="Genomic_DNA"/>
</dbReference>
<reference evidence="2" key="2">
    <citation type="submission" date="2021-11" db="EMBL/GenBank/DDBJ databases">
        <title>Genome sequence of Xylella taiwanensis PLS432.</title>
        <authorList>
            <person name="Weng L.-W."/>
            <person name="Su C.-C."/>
            <person name="Tsai C.-W."/>
            <person name="Kuo C.-H."/>
        </authorList>
    </citation>
    <scope>NUCLEOTIDE SEQUENCE</scope>
    <source>
        <strain evidence="2">PLS432</strain>
    </source>
</reference>
<dbReference type="GeneID" id="68900822"/>
<dbReference type="EMBL" id="JDSQ01000011">
    <property type="protein sequence ID" value="EWS78051.1"/>
    <property type="molecule type" value="Genomic_DNA"/>
</dbReference>
<dbReference type="Proteomes" id="UP000020406">
    <property type="component" value="Unassembled WGS sequence"/>
</dbReference>
<keyword evidence="4" id="KW-1185">Reference proteome</keyword>
<dbReference type="STRING" id="1444770.AF72_07770"/>
<dbReference type="Proteomes" id="UP001430701">
    <property type="component" value="Unassembled WGS sequence"/>
</dbReference>
<organism evidence="1 3">
    <name type="scientific">Xylella taiwanensis</name>
    <dbReference type="NCBI Taxonomy" id="1444770"/>
    <lineage>
        <taxon>Bacteria</taxon>
        <taxon>Pseudomonadati</taxon>
        <taxon>Pseudomonadota</taxon>
        <taxon>Gammaproteobacteria</taxon>
        <taxon>Lysobacterales</taxon>
        <taxon>Lysobacteraceae</taxon>
        <taxon>Xylella</taxon>
    </lineage>
</organism>
<name>Z9JJR4_9GAMM</name>
<evidence type="ECO:0000313" key="2">
    <source>
        <dbReference type="EMBL" id="MCD8473921.1"/>
    </source>
</evidence>
<accession>Z9JJR4</accession>
<protein>
    <submittedName>
        <fullName evidence="1">Uncharacterized protein</fullName>
    </submittedName>
</protein>
<reference evidence="1 3" key="1">
    <citation type="journal article" date="2014" name="Genome Announc.">
        <title>Draft Genome Sequence of Xylella fastidiosa Pear Leaf Scorch Strain in Taiwan.</title>
        <authorList>
            <person name="Su C.C."/>
            <person name="Deng W.L."/>
            <person name="Jan F.J."/>
            <person name="Chang C.J."/>
            <person name="Huang H."/>
            <person name="Chen J."/>
        </authorList>
    </citation>
    <scope>NUCLEOTIDE SEQUENCE [LARGE SCALE GENOMIC DNA]</scope>
    <source>
        <strain evidence="1 3">PLS229</strain>
    </source>
</reference>